<feature type="region of interest" description="Disordered" evidence="4">
    <location>
        <begin position="223"/>
        <end position="301"/>
    </location>
</feature>
<feature type="domain" description="Shugoshin C-terminal" evidence="5">
    <location>
        <begin position="275"/>
        <end position="299"/>
    </location>
</feature>
<accession>A0AAN8V7W1</accession>
<evidence type="ECO:0000256" key="1">
    <source>
        <dbReference type="ARBA" id="ARBA00010845"/>
    </source>
</evidence>
<dbReference type="GO" id="GO:0000775">
    <property type="term" value="C:chromosome, centromeric region"/>
    <property type="evidence" value="ECO:0007669"/>
    <property type="project" value="InterPro"/>
</dbReference>
<dbReference type="Pfam" id="PF07557">
    <property type="entry name" value="Shugoshin_C"/>
    <property type="match status" value="1"/>
</dbReference>
<evidence type="ECO:0000256" key="3">
    <source>
        <dbReference type="SAM" id="Coils"/>
    </source>
</evidence>
<organism evidence="6 7">
    <name type="scientific">Dillenia turbinata</name>
    <dbReference type="NCBI Taxonomy" id="194707"/>
    <lineage>
        <taxon>Eukaryota</taxon>
        <taxon>Viridiplantae</taxon>
        <taxon>Streptophyta</taxon>
        <taxon>Embryophyta</taxon>
        <taxon>Tracheophyta</taxon>
        <taxon>Spermatophyta</taxon>
        <taxon>Magnoliopsida</taxon>
        <taxon>eudicotyledons</taxon>
        <taxon>Gunneridae</taxon>
        <taxon>Pentapetalae</taxon>
        <taxon>Dilleniales</taxon>
        <taxon>Dilleniaceae</taxon>
        <taxon>Dillenia</taxon>
    </lineage>
</organism>
<feature type="compositionally biased region" description="Basic residues" evidence="4">
    <location>
        <begin position="183"/>
        <end position="194"/>
    </location>
</feature>
<keyword evidence="7" id="KW-1185">Reference proteome</keyword>
<protein>
    <submittedName>
        <fullName evidence="6">Shugoshin, C-terminal</fullName>
    </submittedName>
</protein>
<evidence type="ECO:0000313" key="6">
    <source>
        <dbReference type="EMBL" id="KAK6929150.1"/>
    </source>
</evidence>
<proteinExistence type="inferred from homology"/>
<comment type="similarity">
    <text evidence="1">Belongs to the shugoshin family.</text>
</comment>
<dbReference type="InterPro" id="IPR044693">
    <property type="entry name" value="SGO_plant"/>
</dbReference>
<dbReference type="InterPro" id="IPR011515">
    <property type="entry name" value="Shugoshin_C"/>
</dbReference>
<dbReference type="GO" id="GO:0005634">
    <property type="term" value="C:nucleus"/>
    <property type="evidence" value="ECO:0007669"/>
    <property type="project" value="InterPro"/>
</dbReference>
<dbReference type="EMBL" id="JBAMMX010000013">
    <property type="protein sequence ID" value="KAK6929150.1"/>
    <property type="molecule type" value="Genomic_DNA"/>
</dbReference>
<sequence length="301" mass="34718">MDSSCPLDSENFTVKDGLKAEKVINRNSIGIARKGLADISNLQHRPTQAHLVENPSLTTKEYIDQLHKENMALMKLLAGRNKIIELTGNELQKLRINLQKLRFQNSQLVQANSEMLAELNSSKDRLKALQHEIGCKNSLLKVRNLELEEKRKNTSPQTEMVNVAVEEKCEEAAERFIELEPHKKPHDTRRRRQEKGKCNHQPWLRRESARFKCKKEEPEDLFEIDDTTFPPPMHCKDKLNESHSPSLASSLKNEEKEGHSMSNDDSQDIQRSSVGRPLRQAARKVKSYKEVPLNIKMRRSE</sequence>
<feature type="region of interest" description="Disordered" evidence="4">
    <location>
        <begin position="181"/>
        <end position="201"/>
    </location>
</feature>
<dbReference type="PANTHER" id="PTHR34373">
    <property type="entry name" value="SHUGOSHIN 2"/>
    <property type="match status" value="1"/>
</dbReference>
<dbReference type="Proteomes" id="UP001370490">
    <property type="component" value="Unassembled WGS sequence"/>
</dbReference>
<name>A0AAN8V7W1_9MAGN</name>
<feature type="compositionally biased region" description="Polar residues" evidence="4">
    <location>
        <begin position="260"/>
        <end position="273"/>
    </location>
</feature>
<keyword evidence="2" id="KW-0159">Chromosome partition</keyword>
<dbReference type="AlphaFoldDB" id="A0AAN8V7W1"/>
<feature type="compositionally biased region" description="Polar residues" evidence="4">
    <location>
        <begin position="242"/>
        <end position="251"/>
    </location>
</feature>
<evidence type="ECO:0000256" key="4">
    <source>
        <dbReference type="SAM" id="MobiDB-lite"/>
    </source>
</evidence>
<evidence type="ECO:0000259" key="5">
    <source>
        <dbReference type="Pfam" id="PF07557"/>
    </source>
</evidence>
<gene>
    <name evidence="6" type="ORF">RJ641_005355</name>
</gene>
<dbReference type="GO" id="GO:0034090">
    <property type="term" value="P:maintenance of meiotic sister chromatid cohesion"/>
    <property type="evidence" value="ECO:0007669"/>
    <property type="project" value="InterPro"/>
</dbReference>
<feature type="coiled-coil region" evidence="3">
    <location>
        <begin position="84"/>
        <end position="132"/>
    </location>
</feature>
<reference evidence="6 7" key="1">
    <citation type="submission" date="2023-12" db="EMBL/GenBank/DDBJ databases">
        <title>A high-quality genome assembly for Dillenia turbinata (Dilleniales).</title>
        <authorList>
            <person name="Chanderbali A."/>
        </authorList>
    </citation>
    <scope>NUCLEOTIDE SEQUENCE [LARGE SCALE GENOMIC DNA]</scope>
    <source>
        <strain evidence="6">LSX21</strain>
        <tissue evidence="6">Leaf</tissue>
    </source>
</reference>
<dbReference type="PANTHER" id="PTHR34373:SF9">
    <property type="entry name" value="SHUGOSHIN 2"/>
    <property type="match status" value="1"/>
</dbReference>
<dbReference type="GO" id="GO:0045144">
    <property type="term" value="P:meiotic sister chromatid segregation"/>
    <property type="evidence" value="ECO:0007669"/>
    <property type="project" value="InterPro"/>
</dbReference>
<evidence type="ECO:0000313" key="7">
    <source>
        <dbReference type="Proteomes" id="UP001370490"/>
    </source>
</evidence>
<evidence type="ECO:0000256" key="2">
    <source>
        <dbReference type="ARBA" id="ARBA00022829"/>
    </source>
</evidence>
<comment type="caution">
    <text evidence="6">The sequence shown here is derived from an EMBL/GenBank/DDBJ whole genome shotgun (WGS) entry which is preliminary data.</text>
</comment>
<keyword evidence="3" id="KW-0175">Coiled coil</keyword>